<dbReference type="GO" id="GO:0004672">
    <property type="term" value="F:protein kinase activity"/>
    <property type="evidence" value="ECO:0007669"/>
    <property type="project" value="InterPro"/>
</dbReference>
<dbReference type="GO" id="GO:0005524">
    <property type="term" value="F:ATP binding"/>
    <property type="evidence" value="ECO:0007669"/>
    <property type="project" value="InterPro"/>
</dbReference>
<keyword evidence="3" id="KW-1185">Reference proteome</keyword>
<evidence type="ECO:0000259" key="1">
    <source>
        <dbReference type="PROSITE" id="PS50011"/>
    </source>
</evidence>
<dbReference type="SUPFAM" id="SSF56112">
    <property type="entry name" value="Protein kinase-like (PK-like)"/>
    <property type="match status" value="1"/>
</dbReference>
<name>A0A9W8K401_9AGAR</name>
<dbReference type="OrthoDB" id="5987198at2759"/>
<sequence length="399" mass="46499">MTNDDDLESLLRKDRVRFPDGGFGVPEEFWLEHYQFLKDHGYELRPRYRPGWVRSWKDTDKIFYVCEDGVIPQVSMVIFVLLLAEERLHPMQYGQIIDAIHVPTCTMVALKKIDPRIFRDEERNMRHLSSGNLGADPRNHCVPLLEVLRLPEPVHRDILVMPYLRPFTSPPFETVGEVVECIHQLFEGLEYLHENKIAHRDINPNNFMMEGQDICIGGSHPQQPEGKPDMSGPANFSTRTDRPQRYFLIDFGQTVIYTPEDITHILPIVWGGDKSVPEFFTGIPFHDPYATDVYCAGNLIRCEFTEGHPIPEWGRGYRGLDFLKPLVSDMVQDDPFKRPTMKEVVRRYNELIGGLSPWTLRSRIVLRETGFFTNIFHAIKHWICRIKYIIWRISAIPRP</sequence>
<dbReference type="Gene3D" id="1.10.510.10">
    <property type="entry name" value="Transferase(Phosphotransferase) domain 1"/>
    <property type="match status" value="1"/>
</dbReference>
<organism evidence="2 3">
    <name type="scientific">Agrocybe chaxingu</name>
    <dbReference type="NCBI Taxonomy" id="84603"/>
    <lineage>
        <taxon>Eukaryota</taxon>
        <taxon>Fungi</taxon>
        <taxon>Dikarya</taxon>
        <taxon>Basidiomycota</taxon>
        <taxon>Agaricomycotina</taxon>
        <taxon>Agaricomycetes</taxon>
        <taxon>Agaricomycetidae</taxon>
        <taxon>Agaricales</taxon>
        <taxon>Agaricineae</taxon>
        <taxon>Strophariaceae</taxon>
        <taxon>Agrocybe</taxon>
    </lineage>
</organism>
<dbReference type="AlphaFoldDB" id="A0A9W8K401"/>
<dbReference type="PANTHER" id="PTHR44167:SF24">
    <property type="entry name" value="SERINE_THREONINE-PROTEIN KINASE CHK2"/>
    <property type="match status" value="1"/>
</dbReference>
<evidence type="ECO:0000313" key="2">
    <source>
        <dbReference type="EMBL" id="KAJ3512557.1"/>
    </source>
</evidence>
<dbReference type="PROSITE" id="PS50011">
    <property type="entry name" value="PROTEIN_KINASE_DOM"/>
    <property type="match status" value="1"/>
</dbReference>
<gene>
    <name evidence="2" type="ORF">NLJ89_g3446</name>
</gene>
<comment type="caution">
    <text evidence="2">The sequence shown here is derived from an EMBL/GenBank/DDBJ whole genome shotgun (WGS) entry which is preliminary data.</text>
</comment>
<dbReference type="InterPro" id="IPR000719">
    <property type="entry name" value="Prot_kinase_dom"/>
</dbReference>
<dbReference type="Pfam" id="PF00069">
    <property type="entry name" value="Pkinase"/>
    <property type="match status" value="1"/>
</dbReference>
<reference evidence="2" key="1">
    <citation type="submission" date="2022-07" db="EMBL/GenBank/DDBJ databases">
        <title>Genome Sequence of Agrocybe chaxingu.</title>
        <authorList>
            <person name="Buettner E."/>
        </authorList>
    </citation>
    <scope>NUCLEOTIDE SEQUENCE</scope>
    <source>
        <strain evidence="2">MP-N11</strain>
    </source>
</reference>
<feature type="domain" description="Protein kinase" evidence="1">
    <location>
        <begin position="82"/>
        <end position="352"/>
    </location>
</feature>
<dbReference type="PANTHER" id="PTHR44167">
    <property type="entry name" value="OVARIAN-SPECIFIC SERINE/THREONINE-PROTEIN KINASE LOK-RELATED"/>
    <property type="match status" value="1"/>
</dbReference>
<evidence type="ECO:0000313" key="3">
    <source>
        <dbReference type="Proteomes" id="UP001148786"/>
    </source>
</evidence>
<dbReference type="SMART" id="SM00220">
    <property type="entry name" value="S_TKc"/>
    <property type="match status" value="1"/>
</dbReference>
<accession>A0A9W8K401</accession>
<proteinExistence type="predicted"/>
<protein>
    <recommendedName>
        <fullName evidence="1">Protein kinase domain-containing protein</fullName>
    </recommendedName>
</protein>
<dbReference type="InterPro" id="IPR011009">
    <property type="entry name" value="Kinase-like_dom_sf"/>
</dbReference>
<dbReference type="EMBL" id="JANKHO010000249">
    <property type="protein sequence ID" value="KAJ3512557.1"/>
    <property type="molecule type" value="Genomic_DNA"/>
</dbReference>
<dbReference type="Proteomes" id="UP001148786">
    <property type="component" value="Unassembled WGS sequence"/>
</dbReference>